<dbReference type="SUPFAM" id="SSF53686">
    <property type="entry name" value="Tryptophan synthase beta subunit-like PLP-dependent enzymes"/>
    <property type="match status" value="1"/>
</dbReference>
<gene>
    <name evidence="6" type="ORF">FHS94_003360</name>
</gene>
<dbReference type="EMBL" id="JACIJK010000011">
    <property type="protein sequence ID" value="MBB5716494.1"/>
    <property type="molecule type" value="Genomic_DNA"/>
</dbReference>
<comment type="caution">
    <text evidence="6">The sequence shown here is derived from an EMBL/GenBank/DDBJ whole genome shotgun (WGS) entry which is preliminary data.</text>
</comment>
<dbReference type="GO" id="GO:0006565">
    <property type="term" value="P:L-serine catabolic process"/>
    <property type="evidence" value="ECO:0007669"/>
    <property type="project" value="TreeGrafter"/>
</dbReference>
<dbReference type="PANTHER" id="PTHR48078">
    <property type="entry name" value="THREONINE DEHYDRATASE, MITOCHONDRIAL-RELATED"/>
    <property type="match status" value="1"/>
</dbReference>
<evidence type="ECO:0000256" key="4">
    <source>
        <dbReference type="ARBA" id="ARBA00023239"/>
    </source>
</evidence>
<dbReference type="GO" id="GO:0004794">
    <property type="term" value="F:threonine deaminase activity"/>
    <property type="evidence" value="ECO:0007669"/>
    <property type="project" value="UniProtKB-EC"/>
</dbReference>
<comment type="similarity">
    <text evidence="2">Belongs to the serine/threonine dehydratase family.</text>
</comment>
<protein>
    <submittedName>
        <fullName evidence="6">Threonine dehydratase</fullName>
        <ecNumber evidence="6">4.3.1.19</ecNumber>
    </submittedName>
</protein>
<keyword evidence="4 6" id="KW-0456">Lyase</keyword>
<dbReference type="InterPro" id="IPR050147">
    <property type="entry name" value="Ser/Thr_Dehydratase"/>
</dbReference>
<dbReference type="Pfam" id="PF01842">
    <property type="entry name" value="ACT"/>
    <property type="match status" value="1"/>
</dbReference>
<dbReference type="RefSeq" id="WP_184059923.1">
    <property type="nucleotide sequence ID" value="NZ_JACIJK010000011.1"/>
</dbReference>
<dbReference type="CDD" id="cd04886">
    <property type="entry name" value="ACT_ThrD-II-like"/>
    <property type="match status" value="1"/>
</dbReference>
<evidence type="ECO:0000256" key="2">
    <source>
        <dbReference type="ARBA" id="ARBA00010869"/>
    </source>
</evidence>
<sequence>MVEHRNVVEAASRIAGTVVRTPTIYSDAISRHVGADIWLKLDTLQATGAFKERGASNRLAILTAAERAQGVVAMSAGNHAQAVARHASLLGIRALIVMPAFTPATKVTRTARWGAEVVLHGQSLTEAATHARELAARDSLVFVHPYDDEAVIAGQGTLALELIEDAPGLDTLAVPVGGGGLAAGCAIAASGAAAPITTFGVEVESYSAMAQELTGAPVNVGGPTIAEGIAVREVGRLPLDILRRHGCEVLTVSERAIEDAVALLAEEAKIVAEGAGAAGVAALIQHPTRFAGKRVGVPICGANIDNRALANILQRVMLRDGRLMRLVFDIPDRPGILGEISSRIGAAGANIIEVSHHRLFTSPSVQAARLEVMFEARDSAHSEAVVQALQQHYAVSRL</sequence>
<feature type="domain" description="ACT" evidence="5">
    <location>
        <begin position="325"/>
        <end position="398"/>
    </location>
</feature>
<dbReference type="GO" id="GO:0009097">
    <property type="term" value="P:isoleucine biosynthetic process"/>
    <property type="evidence" value="ECO:0007669"/>
    <property type="project" value="TreeGrafter"/>
</dbReference>
<dbReference type="InterPro" id="IPR045865">
    <property type="entry name" value="ACT-like_dom_sf"/>
</dbReference>
<dbReference type="Gene3D" id="3.40.50.1100">
    <property type="match status" value="2"/>
</dbReference>
<dbReference type="PANTHER" id="PTHR48078:SF6">
    <property type="entry name" value="L-THREONINE DEHYDRATASE CATABOLIC TDCB"/>
    <property type="match status" value="1"/>
</dbReference>
<comment type="cofactor">
    <cofactor evidence="1">
        <name>pyridoxal 5'-phosphate</name>
        <dbReference type="ChEBI" id="CHEBI:597326"/>
    </cofactor>
</comment>
<name>A0A7W9EVN0_9SPHN</name>
<dbReference type="EC" id="4.3.1.19" evidence="6"/>
<dbReference type="InterPro" id="IPR036052">
    <property type="entry name" value="TrpB-like_PALP_sf"/>
</dbReference>
<dbReference type="CDD" id="cd01562">
    <property type="entry name" value="Thr-dehyd"/>
    <property type="match status" value="1"/>
</dbReference>
<proteinExistence type="inferred from homology"/>
<dbReference type="FunFam" id="3.40.50.1100:FF:000005">
    <property type="entry name" value="Threonine dehydratase catabolic"/>
    <property type="match status" value="1"/>
</dbReference>
<dbReference type="InterPro" id="IPR002912">
    <property type="entry name" value="ACT_dom"/>
</dbReference>
<dbReference type="NCBIfam" id="NF005600">
    <property type="entry name" value="PRK07334.1"/>
    <property type="match status" value="1"/>
</dbReference>
<dbReference type="PROSITE" id="PS51671">
    <property type="entry name" value="ACT"/>
    <property type="match status" value="1"/>
</dbReference>
<evidence type="ECO:0000256" key="1">
    <source>
        <dbReference type="ARBA" id="ARBA00001933"/>
    </source>
</evidence>
<evidence type="ECO:0000259" key="5">
    <source>
        <dbReference type="PROSITE" id="PS51671"/>
    </source>
</evidence>
<dbReference type="AlphaFoldDB" id="A0A7W9EVN0"/>
<dbReference type="GO" id="GO:0003941">
    <property type="term" value="F:L-serine ammonia-lyase activity"/>
    <property type="evidence" value="ECO:0007669"/>
    <property type="project" value="TreeGrafter"/>
</dbReference>
<dbReference type="SUPFAM" id="SSF55021">
    <property type="entry name" value="ACT-like"/>
    <property type="match status" value="1"/>
</dbReference>
<dbReference type="Pfam" id="PF00291">
    <property type="entry name" value="PALP"/>
    <property type="match status" value="1"/>
</dbReference>
<keyword evidence="7" id="KW-1185">Reference proteome</keyword>
<evidence type="ECO:0000313" key="6">
    <source>
        <dbReference type="EMBL" id="MBB5716494.1"/>
    </source>
</evidence>
<accession>A0A7W9EVN0</accession>
<evidence type="ECO:0000256" key="3">
    <source>
        <dbReference type="ARBA" id="ARBA00022898"/>
    </source>
</evidence>
<dbReference type="Proteomes" id="UP000546200">
    <property type="component" value="Unassembled WGS sequence"/>
</dbReference>
<dbReference type="Gene3D" id="3.30.70.260">
    <property type="match status" value="1"/>
</dbReference>
<dbReference type="GO" id="GO:0006567">
    <property type="term" value="P:L-threonine catabolic process"/>
    <property type="evidence" value="ECO:0007669"/>
    <property type="project" value="TreeGrafter"/>
</dbReference>
<reference evidence="6 7" key="1">
    <citation type="submission" date="2020-08" db="EMBL/GenBank/DDBJ databases">
        <title>Genomic Encyclopedia of Type Strains, Phase IV (KMG-IV): sequencing the most valuable type-strain genomes for metagenomic binning, comparative biology and taxonomic classification.</title>
        <authorList>
            <person name="Goeker M."/>
        </authorList>
    </citation>
    <scope>NUCLEOTIDE SEQUENCE [LARGE SCALE GENOMIC DNA]</scope>
    <source>
        <strain evidence="6 7">DSM 100044</strain>
    </source>
</reference>
<dbReference type="InterPro" id="IPR044561">
    <property type="entry name" value="ACT_ThrD-II-like"/>
</dbReference>
<keyword evidence="3" id="KW-0663">Pyridoxal phosphate</keyword>
<dbReference type="InterPro" id="IPR001926">
    <property type="entry name" value="TrpB-like_PALP"/>
</dbReference>
<evidence type="ECO:0000313" key="7">
    <source>
        <dbReference type="Proteomes" id="UP000546200"/>
    </source>
</evidence>
<organism evidence="6 7">
    <name type="scientific">Sphingomonas aerophila</name>
    <dbReference type="NCBI Taxonomy" id="1344948"/>
    <lineage>
        <taxon>Bacteria</taxon>
        <taxon>Pseudomonadati</taxon>
        <taxon>Pseudomonadota</taxon>
        <taxon>Alphaproteobacteria</taxon>
        <taxon>Sphingomonadales</taxon>
        <taxon>Sphingomonadaceae</taxon>
        <taxon>Sphingomonas</taxon>
    </lineage>
</organism>